<protein>
    <recommendedName>
        <fullName evidence="2">Band 7 domain-containing protein</fullName>
    </recommendedName>
</protein>
<dbReference type="Pfam" id="PF01145">
    <property type="entry name" value="Band_7"/>
    <property type="match status" value="1"/>
</dbReference>
<organism evidence="3 4">
    <name type="scientific">Sphagnum jensenii</name>
    <dbReference type="NCBI Taxonomy" id="128206"/>
    <lineage>
        <taxon>Eukaryota</taxon>
        <taxon>Viridiplantae</taxon>
        <taxon>Streptophyta</taxon>
        <taxon>Embryophyta</taxon>
        <taxon>Bryophyta</taxon>
        <taxon>Sphagnophytina</taxon>
        <taxon>Sphagnopsida</taxon>
        <taxon>Sphagnales</taxon>
        <taxon>Sphagnaceae</taxon>
        <taxon>Sphagnum</taxon>
    </lineage>
</organism>
<dbReference type="InterPro" id="IPR036013">
    <property type="entry name" value="Band_7/SPFH_dom_sf"/>
</dbReference>
<gene>
    <name evidence="3" type="ORF">CSSPJE1EN1_LOCUS24980</name>
</gene>
<dbReference type="InterPro" id="IPR001107">
    <property type="entry name" value="Band_7"/>
</dbReference>
<comment type="caution">
    <text evidence="3">The sequence shown here is derived from an EMBL/GenBank/DDBJ whole genome shotgun (WGS) entry which is preliminary data.</text>
</comment>
<dbReference type="Gene3D" id="3.30.479.30">
    <property type="entry name" value="Band 7 domain"/>
    <property type="match status" value="1"/>
</dbReference>
<reference evidence="3" key="1">
    <citation type="submission" date="2024-02" db="EMBL/GenBank/DDBJ databases">
        <authorList>
            <consortium name="ELIXIR-Norway"/>
            <consortium name="Elixir Norway"/>
        </authorList>
    </citation>
    <scope>NUCLEOTIDE SEQUENCE</scope>
</reference>
<evidence type="ECO:0000256" key="1">
    <source>
        <dbReference type="SAM" id="Coils"/>
    </source>
</evidence>
<dbReference type="Proteomes" id="UP001497444">
    <property type="component" value="Unassembled WGS sequence"/>
</dbReference>
<proteinExistence type="predicted"/>
<feature type="coiled-coil region" evidence="1">
    <location>
        <begin position="168"/>
        <end position="203"/>
    </location>
</feature>
<feature type="domain" description="Band 7" evidence="2">
    <location>
        <begin position="25"/>
        <end position="184"/>
    </location>
</feature>
<dbReference type="SUPFAM" id="SSF117892">
    <property type="entry name" value="Band 7/SPFH domain"/>
    <property type="match status" value="1"/>
</dbReference>
<sequence length="247" mass="26881">MKPLIFGHGGVDPTPVTTGREYGAFSSDAIDVNMQPQRVDMEFDDMMTSSGVPVSFHVVATFRITDAVLLVTKFGADNGTDKSGNVDWGFWDRNMAQPLATAVRDAVKKRDMQEMAISQTAADAVGQEVYAAAVSIAQKTGVPIVFTAVNVGRVNPPDDIKHQRIQTATQEQRAITEQETKLAEDQRKAAEESRAAADNAYREKMGLSPDQFLQLEAIHMQERVCTSGAKCTFISNGSKVTPILDAK</sequence>
<keyword evidence="1" id="KW-0175">Coiled coil</keyword>
<evidence type="ECO:0000259" key="2">
    <source>
        <dbReference type="Pfam" id="PF01145"/>
    </source>
</evidence>
<accession>A0ABP0V656</accession>
<name>A0ABP0V656_9BRYO</name>
<evidence type="ECO:0000313" key="4">
    <source>
        <dbReference type="Proteomes" id="UP001497444"/>
    </source>
</evidence>
<dbReference type="EMBL" id="CAXAQS010000008">
    <property type="protein sequence ID" value="CAK9249602.1"/>
    <property type="molecule type" value="Genomic_DNA"/>
</dbReference>
<evidence type="ECO:0000313" key="3">
    <source>
        <dbReference type="EMBL" id="CAK9249602.1"/>
    </source>
</evidence>
<keyword evidence="4" id="KW-1185">Reference proteome</keyword>